<reference evidence="4 5" key="1">
    <citation type="journal article" date="2018" name="Nat. Ecol. Evol.">
        <title>Pezizomycetes genomes reveal the molecular basis of ectomycorrhizal truffle lifestyle.</title>
        <authorList>
            <person name="Murat C."/>
            <person name="Payen T."/>
            <person name="Noel B."/>
            <person name="Kuo A."/>
            <person name="Morin E."/>
            <person name="Chen J."/>
            <person name="Kohler A."/>
            <person name="Krizsan K."/>
            <person name="Balestrini R."/>
            <person name="Da Silva C."/>
            <person name="Montanini B."/>
            <person name="Hainaut M."/>
            <person name="Levati E."/>
            <person name="Barry K.W."/>
            <person name="Belfiori B."/>
            <person name="Cichocki N."/>
            <person name="Clum A."/>
            <person name="Dockter R.B."/>
            <person name="Fauchery L."/>
            <person name="Guy J."/>
            <person name="Iotti M."/>
            <person name="Le Tacon F."/>
            <person name="Lindquist E.A."/>
            <person name="Lipzen A."/>
            <person name="Malagnac F."/>
            <person name="Mello A."/>
            <person name="Molinier V."/>
            <person name="Miyauchi S."/>
            <person name="Poulain J."/>
            <person name="Riccioni C."/>
            <person name="Rubini A."/>
            <person name="Sitrit Y."/>
            <person name="Splivallo R."/>
            <person name="Traeger S."/>
            <person name="Wang M."/>
            <person name="Zifcakova L."/>
            <person name="Wipf D."/>
            <person name="Zambonelli A."/>
            <person name="Paolocci F."/>
            <person name="Nowrousian M."/>
            <person name="Ottonello S."/>
            <person name="Baldrian P."/>
            <person name="Spatafora J.W."/>
            <person name="Henrissat B."/>
            <person name="Nagy L.G."/>
            <person name="Aury J.M."/>
            <person name="Wincker P."/>
            <person name="Grigoriev I.V."/>
            <person name="Bonfante P."/>
            <person name="Martin F.M."/>
        </authorList>
    </citation>
    <scope>NUCLEOTIDE SEQUENCE [LARGE SCALE GENOMIC DNA]</scope>
    <source>
        <strain evidence="4 5">ATCC MYA-4762</strain>
    </source>
</reference>
<name>A0A3N4M3L8_9PEZI</name>
<dbReference type="GO" id="GO:0005783">
    <property type="term" value="C:endoplasmic reticulum"/>
    <property type="evidence" value="ECO:0007669"/>
    <property type="project" value="TreeGrafter"/>
</dbReference>
<dbReference type="PANTHER" id="PTHR12993">
    <property type="entry name" value="N-ACETYLGLUCOSAMINYL-PHOSPHATIDYLINOSITOL DE-N-ACETYLASE-RELATED"/>
    <property type="match status" value="1"/>
</dbReference>
<dbReference type="Gene3D" id="3.40.50.10320">
    <property type="entry name" value="LmbE-like"/>
    <property type="match status" value="1"/>
</dbReference>
<dbReference type="Pfam" id="PF02585">
    <property type="entry name" value="PIG-L"/>
    <property type="match status" value="1"/>
</dbReference>
<dbReference type="GO" id="GO:0006506">
    <property type="term" value="P:GPI anchor biosynthetic process"/>
    <property type="evidence" value="ECO:0007669"/>
    <property type="project" value="UniProtKB-UniPathway"/>
</dbReference>
<dbReference type="EC" id="3.5.1.89" evidence="2"/>
<dbReference type="EMBL" id="ML121527">
    <property type="protein sequence ID" value="RPB29756.1"/>
    <property type="molecule type" value="Genomic_DNA"/>
</dbReference>
<evidence type="ECO:0000313" key="4">
    <source>
        <dbReference type="EMBL" id="RPB29756.1"/>
    </source>
</evidence>
<dbReference type="PANTHER" id="PTHR12993:SF11">
    <property type="entry name" value="N-ACETYLGLUCOSAMINYL-PHOSPHATIDYLINOSITOL DE-N-ACETYLASE"/>
    <property type="match status" value="1"/>
</dbReference>
<accession>A0A3N4M3L8</accession>
<feature type="chain" id="PRO_5017980629" description="N-acetylglucosaminylphosphatidylinositol deacetylase" evidence="3">
    <location>
        <begin position="23"/>
        <end position="307"/>
    </location>
</feature>
<dbReference type="FunCoup" id="A0A3N4M3L8">
    <property type="interactions" value="543"/>
</dbReference>
<dbReference type="STRING" id="1051890.A0A3N4M3L8"/>
<dbReference type="InterPro" id="IPR003737">
    <property type="entry name" value="GlcNAc_PI_deacetylase-related"/>
</dbReference>
<dbReference type="AlphaFoldDB" id="A0A3N4M3L8"/>
<dbReference type="GO" id="GO:0016020">
    <property type="term" value="C:membrane"/>
    <property type="evidence" value="ECO:0007669"/>
    <property type="project" value="GOC"/>
</dbReference>
<gene>
    <name evidence="4" type="ORF">L211DRAFT_844687</name>
</gene>
<comment type="similarity">
    <text evidence="1">Belongs to the PIGL family.</text>
</comment>
<evidence type="ECO:0000256" key="2">
    <source>
        <dbReference type="ARBA" id="ARBA00012176"/>
    </source>
</evidence>
<dbReference type="SUPFAM" id="SSF102588">
    <property type="entry name" value="LmbE-like"/>
    <property type="match status" value="1"/>
</dbReference>
<evidence type="ECO:0000313" key="5">
    <source>
        <dbReference type="Proteomes" id="UP000267821"/>
    </source>
</evidence>
<dbReference type="InParanoid" id="A0A3N4M3L8"/>
<organism evidence="4 5">
    <name type="scientific">Terfezia boudieri ATCC MYA-4762</name>
    <dbReference type="NCBI Taxonomy" id="1051890"/>
    <lineage>
        <taxon>Eukaryota</taxon>
        <taxon>Fungi</taxon>
        <taxon>Dikarya</taxon>
        <taxon>Ascomycota</taxon>
        <taxon>Pezizomycotina</taxon>
        <taxon>Pezizomycetes</taxon>
        <taxon>Pezizales</taxon>
        <taxon>Pezizaceae</taxon>
        <taxon>Terfezia</taxon>
    </lineage>
</organism>
<evidence type="ECO:0000256" key="3">
    <source>
        <dbReference type="SAM" id="SignalP"/>
    </source>
</evidence>
<keyword evidence="3" id="KW-0732">Signal</keyword>
<evidence type="ECO:0000256" key="1">
    <source>
        <dbReference type="ARBA" id="ARBA00006066"/>
    </source>
</evidence>
<keyword evidence="5" id="KW-1185">Reference proteome</keyword>
<dbReference type="OrthoDB" id="440160at2759"/>
<dbReference type="UniPathway" id="UPA00196"/>
<feature type="signal peptide" evidence="3">
    <location>
        <begin position="1"/>
        <end position="22"/>
    </location>
</feature>
<dbReference type="InterPro" id="IPR024078">
    <property type="entry name" value="LmbE-like_dom_sf"/>
</dbReference>
<proteinExistence type="inferred from homology"/>
<sequence length="307" mass="33579">MEYLTLLTLPFLISLIWLTALHLPAHTPPPKQTPILLLISHPDDEAMFFSPTLLSLTAPDLNNDVRVICLSSGNSDGVGNIRTSELVESCRRLGIRDASLPGAGTVYSQEGGTGRGGRKFGKVIVVEDERLHDGMGVVWDSEYISSTIDSILHQWSTQEEGGEDGWTPSITLTFDPHGVSSHSNHISAYHGAKHFIRHTSPATKLYTLTTTSLPRKYLSILDFPITYFSLGRGKNSLLFVLGPEGFKKARGAMTGAHVSQMRWFRWGWIWLSRYMVVNDLLEEDVLGRGGSGGSGSGSGKVGGQKEL</sequence>
<dbReference type="Proteomes" id="UP000267821">
    <property type="component" value="Unassembled WGS sequence"/>
</dbReference>
<dbReference type="GO" id="GO:0000225">
    <property type="term" value="F:N-acetylglucosaminylphosphatidylinositol deacetylase activity"/>
    <property type="evidence" value="ECO:0007669"/>
    <property type="project" value="UniProtKB-EC"/>
</dbReference>
<protein>
    <recommendedName>
        <fullName evidence="2">N-acetylglucosaminylphosphatidylinositol deacetylase</fullName>
        <ecNumber evidence="2">3.5.1.89</ecNumber>
    </recommendedName>
</protein>